<gene>
    <name evidence="7" type="ORF">H0921_02160</name>
</gene>
<dbReference type="Pfam" id="PF00005">
    <property type="entry name" value="ABC_tran"/>
    <property type="match status" value="1"/>
</dbReference>
<organism evidence="7 8">
    <name type="scientific">Thermogemmata fonticola</name>
    <dbReference type="NCBI Taxonomy" id="2755323"/>
    <lineage>
        <taxon>Bacteria</taxon>
        <taxon>Pseudomonadati</taxon>
        <taxon>Planctomycetota</taxon>
        <taxon>Planctomycetia</taxon>
        <taxon>Gemmatales</taxon>
        <taxon>Gemmataceae</taxon>
        <taxon>Thermogemmata</taxon>
    </lineage>
</organism>
<feature type="domain" description="ABC transporter" evidence="6">
    <location>
        <begin position="26"/>
        <end position="260"/>
    </location>
</feature>
<comment type="similarity">
    <text evidence="1">Belongs to the ABC transporter superfamily.</text>
</comment>
<dbReference type="EMBL" id="JACEFB010000001">
    <property type="protein sequence ID" value="MBA2224960.1"/>
    <property type="molecule type" value="Genomic_DNA"/>
</dbReference>
<evidence type="ECO:0000259" key="6">
    <source>
        <dbReference type="PROSITE" id="PS50893"/>
    </source>
</evidence>
<name>A0A7V8VBG3_9BACT</name>
<dbReference type="GO" id="GO:0005524">
    <property type="term" value="F:ATP binding"/>
    <property type="evidence" value="ECO:0007669"/>
    <property type="project" value="UniProtKB-KW"/>
</dbReference>
<dbReference type="InterPro" id="IPR030660">
    <property type="entry name" value="ABC_branched_ATPase_LivF/BraG"/>
</dbReference>
<sequence>MTAGHSAAPFPASAPAASSAATAPLLQVEDLEAGYGPINVLHRLHLTVYPGEIVAIIGANGAGKTTTLMTISGIVKARTGRILFQGRDLVAEKIPAHDIVRLGLAHAPEGRKIFPRLTVRENLDLGAFTRRDPQGVAEDLEKVFTLFPILRQRQHQLGGLLSGGEQQMLAIARALMARPRLLLLDEPSLGLAPQVVVQIFQVIRELNRQGVSVLLVEQNARMALKHAHRGYVLETGRVTLTGTGEELLHDPRVRAAYLGE</sequence>
<evidence type="ECO:0000256" key="4">
    <source>
        <dbReference type="ARBA" id="ARBA00022840"/>
    </source>
</evidence>
<dbReference type="PROSITE" id="PS50893">
    <property type="entry name" value="ABC_TRANSPORTER_2"/>
    <property type="match status" value="1"/>
</dbReference>
<dbReference type="GO" id="GO:0015807">
    <property type="term" value="P:L-amino acid transport"/>
    <property type="evidence" value="ECO:0007669"/>
    <property type="project" value="TreeGrafter"/>
</dbReference>
<keyword evidence="5" id="KW-0029">Amino-acid transport</keyword>
<evidence type="ECO:0000313" key="8">
    <source>
        <dbReference type="Proteomes" id="UP000542342"/>
    </source>
</evidence>
<keyword evidence="8" id="KW-1185">Reference proteome</keyword>
<dbReference type="CDD" id="cd03224">
    <property type="entry name" value="ABC_TM1139_LivF_branched"/>
    <property type="match status" value="1"/>
</dbReference>
<evidence type="ECO:0000256" key="3">
    <source>
        <dbReference type="ARBA" id="ARBA00022741"/>
    </source>
</evidence>
<dbReference type="RefSeq" id="WP_194536368.1">
    <property type="nucleotide sequence ID" value="NZ_JACEFB010000001.1"/>
</dbReference>
<dbReference type="SUPFAM" id="SSF52540">
    <property type="entry name" value="P-loop containing nucleoside triphosphate hydrolases"/>
    <property type="match status" value="1"/>
</dbReference>
<dbReference type="SMART" id="SM00382">
    <property type="entry name" value="AAA"/>
    <property type="match status" value="1"/>
</dbReference>
<dbReference type="InterPro" id="IPR003593">
    <property type="entry name" value="AAA+_ATPase"/>
</dbReference>
<dbReference type="PIRSF" id="PIRSF039137">
    <property type="entry name" value="ABC_branched_ATPase"/>
    <property type="match status" value="1"/>
</dbReference>
<dbReference type="PANTHER" id="PTHR43820:SF4">
    <property type="entry name" value="HIGH-AFFINITY BRANCHED-CHAIN AMINO ACID TRANSPORT ATP-BINDING PROTEIN LIVF"/>
    <property type="match status" value="1"/>
</dbReference>
<dbReference type="InterPro" id="IPR052156">
    <property type="entry name" value="BCAA_Transport_ATP-bd_LivF"/>
</dbReference>
<accession>A0A7V8VBG3</accession>
<keyword evidence="2" id="KW-0813">Transport</keyword>
<evidence type="ECO:0000256" key="1">
    <source>
        <dbReference type="ARBA" id="ARBA00005417"/>
    </source>
</evidence>
<protein>
    <submittedName>
        <fullName evidence="7">ABC transporter ATP-binding protein</fullName>
    </submittedName>
</protein>
<evidence type="ECO:0000256" key="2">
    <source>
        <dbReference type="ARBA" id="ARBA00022448"/>
    </source>
</evidence>
<comment type="caution">
    <text evidence="7">The sequence shown here is derived from an EMBL/GenBank/DDBJ whole genome shotgun (WGS) entry which is preliminary data.</text>
</comment>
<dbReference type="PANTHER" id="PTHR43820">
    <property type="entry name" value="HIGH-AFFINITY BRANCHED-CHAIN AMINO ACID TRANSPORT ATP-BINDING PROTEIN LIVF"/>
    <property type="match status" value="1"/>
</dbReference>
<dbReference type="GO" id="GO:0015658">
    <property type="term" value="F:branched-chain amino acid transmembrane transporter activity"/>
    <property type="evidence" value="ECO:0007669"/>
    <property type="project" value="InterPro"/>
</dbReference>
<keyword evidence="3" id="KW-0547">Nucleotide-binding</keyword>
<dbReference type="PROSITE" id="PS00211">
    <property type="entry name" value="ABC_TRANSPORTER_1"/>
    <property type="match status" value="1"/>
</dbReference>
<reference evidence="7 8" key="1">
    <citation type="submission" date="2020-07" db="EMBL/GenBank/DDBJ databases">
        <title>Thermogemmata thermophila gen. nov., sp. nov., a novel moderate thermophilic planctomycete from a Kamchatka hot spring.</title>
        <authorList>
            <person name="Elcheninov A.G."/>
            <person name="Podosokorskaya O.A."/>
            <person name="Kovaleva O.L."/>
            <person name="Novikov A."/>
            <person name="Bonch-Osmolovskaya E.A."/>
            <person name="Toshchakov S.V."/>
            <person name="Kublanov I.V."/>
        </authorList>
    </citation>
    <scope>NUCLEOTIDE SEQUENCE [LARGE SCALE GENOMIC DNA]</scope>
    <source>
        <strain evidence="7 8">2918</strain>
    </source>
</reference>
<dbReference type="AlphaFoldDB" id="A0A7V8VBG3"/>
<dbReference type="Gene3D" id="3.40.50.300">
    <property type="entry name" value="P-loop containing nucleotide triphosphate hydrolases"/>
    <property type="match status" value="1"/>
</dbReference>
<dbReference type="InterPro" id="IPR027417">
    <property type="entry name" value="P-loop_NTPase"/>
</dbReference>
<dbReference type="InterPro" id="IPR003439">
    <property type="entry name" value="ABC_transporter-like_ATP-bd"/>
</dbReference>
<keyword evidence="4 7" id="KW-0067">ATP-binding</keyword>
<dbReference type="GO" id="GO:0016887">
    <property type="term" value="F:ATP hydrolysis activity"/>
    <property type="evidence" value="ECO:0007669"/>
    <property type="project" value="InterPro"/>
</dbReference>
<dbReference type="Proteomes" id="UP000542342">
    <property type="component" value="Unassembled WGS sequence"/>
</dbReference>
<evidence type="ECO:0000256" key="5">
    <source>
        <dbReference type="ARBA" id="ARBA00022970"/>
    </source>
</evidence>
<evidence type="ECO:0000313" key="7">
    <source>
        <dbReference type="EMBL" id="MBA2224960.1"/>
    </source>
</evidence>
<proteinExistence type="inferred from homology"/>
<dbReference type="InterPro" id="IPR017871">
    <property type="entry name" value="ABC_transporter-like_CS"/>
</dbReference>